<keyword evidence="6" id="KW-0943">RNA-mediated gene silencing</keyword>
<feature type="domain" description="RDRP core" evidence="9">
    <location>
        <begin position="455"/>
        <end position="1031"/>
    </location>
</feature>
<dbReference type="PANTHER" id="PTHR23079:SF55">
    <property type="entry name" value="RNA-DIRECTED RNA POLYMERASE"/>
    <property type="match status" value="1"/>
</dbReference>
<dbReference type="GO" id="GO:0005721">
    <property type="term" value="C:pericentric heterochromatin"/>
    <property type="evidence" value="ECO:0007669"/>
    <property type="project" value="EnsemblFungi"/>
</dbReference>
<comment type="similarity">
    <text evidence="1 8">Belongs to the RdRP family.</text>
</comment>
<comment type="catalytic activity">
    <reaction evidence="7 8">
        <text>RNA(n) + a ribonucleoside 5'-triphosphate = RNA(n+1) + diphosphate</text>
        <dbReference type="Rhea" id="RHEA:21248"/>
        <dbReference type="Rhea" id="RHEA-COMP:14527"/>
        <dbReference type="Rhea" id="RHEA-COMP:17342"/>
        <dbReference type="ChEBI" id="CHEBI:33019"/>
        <dbReference type="ChEBI" id="CHEBI:61557"/>
        <dbReference type="ChEBI" id="CHEBI:140395"/>
        <dbReference type="EC" id="2.7.7.48"/>
    </reaction>
</comment>
<dbReference type="Proteomes" id="UP000016088">
    <property type="component" value="Unassembled WGS sequence"/>
</dbReference>
<evidence type="ECO:0000256" key="7">
    <source>
        <dbReference type="ARBA" id="ARBA00048744"/>
    </source>
</evidence>
<evidence type="ECO:0000256" key="3">
    <source>
        <dbReference type="ARBA" id="ARBA00022679"/>
    </source>
</evidence>
<gene>
    <name evidence="11" type="ORF">SOCG_02273</name>
</gene>
<dbReference type="GO" id="GO:0031934">
    <property type="term" value="C:mating-type region heterochromatin"/>
    <property type="evidence" value="ECO:0007669"/>
    <property type="project" value="EnsemblFungi"/>
</dbReference>
<dbReference type="OrthoDB" id="6513042at2759"/>
<dbReference type="Pfam" id="PF26253">
    <property type="entry name" value="RdRP_head"/>
    <property type="match status" value="1"/>
</dbReference>
<dbReference type="EMBL" id="KE503206">
    <property type="protein sequence ID" value="EPX74791.1"/>
    <property type="molecule type" value="Genomic_DNA"/>
</dbReference>
<evidence type="ECO:0000256" key="1">
    <source>
        <dbReference type="ARBA" id="ARBA00005762"/>
    </source>
</evidence>
<dbReference type="GO" id="GO:0030466">
    <property type="term" value="P:silent mating-type cassette heterochromatin formation"/>
    <property type="evidence" value="ECO:0007669"/>
    <property type="project" value="EnsemblFungi"/>
</dbReference>
<dbReference type="OMA" id="WKAWAHD"/>
<evidence type="ECO:0000256" key="8">
    <source>
        <dbReference type="RuleBase" id="RU363098"/>
    </source>
</evidence>
<evidence type="ECO:0000313" key="11">
    <source>
        <dbReference type="EMBL" id="EPX74791.1"/>
    </source>
</evidence>
<dbReference type="GO" id="GO:0005737">
    <property type="term" value="C:cytoplasm"/>
    <property type="evidence" value="ECO:0007669"/>
    <property type="project" value="EnsemblFungi"/>
</dbReference>
<dbReference type="AlphaFoldDB" id="S9Q0F6"/>
<dbReference type="InterPro" id="IPR007855">
    <property type="entry name" value="RDRP"/>
</dbReference>
<evidence type="ECO:0000259" key="10">
    <source>
        <dbReference type="Pfam" id="PF26253"/>
    </source>
</evidence>
<dbReference type="Pfam" id="PF05183">
    <property type="entry name" value="RdRP"/>
    <property type="match status" value="1"/>
</dbReference>
<keyword evidence="3 8" id="KW-0808">Transferase</keyword>
<dbReference type="EC" id="2.7.7.48" evidence="8"/>
<dbReference type="GO" id="GO:0140727">
    <property type="term" value="P:siRNA-mediated pericentric heterochromatin formation"/>
    <property type="evidence" value="ECO:0007669"/>
    <property type="project" value="EnsemblFungi"/>
</dbReference>
<protein>
    <recommendedName>
        <fullName evidence="8">RNA-dependent RNA polymerase</fullName>
        <ecNumber evidence="8">2.7.7.48</ecNumber>
    </recommendedName>
</protein>
<dbReference type="GO" id="GO:0003968">
    <property type="term" value="F:RNA-directed RNA polymerase activity"/>
    <property type="evidence" value="ECO:0007669"/>
    <property type="project" value="UniProtKB-KW"/>
</dbReference>
<dbReference type="HOGENOM" id="CLU_001366_0_0_1"/>
<dbReference type="PANTHER" id="PTHR23079">
    <property type="entry name" value="RNA-DEPENDENT RNA POLYMERASE"/>
    <property type="match status" value="1"/>
</dbReference>
<evidence type="ECO:0000259" key="9">
    <source>
        <dbReference type="Pfam" id="PF05183"/>
    </source>
</evidence>
<dbReference type="GO" id="GO:0030422">
    <property type="term" value="P:siRNA processing"/>
    <property type="evidence" value="ECO:0007669"/>
    <property type="project" value="TreeGrafter"/>
</dbReference>
<dbReference type="VEuPathDB" id="FungiDB:SOCG_02273"/>
<reference evidence="11 12" key="1">
    <citation type="journal article" date="2011" name="Science">
        <title>Comparative functional genomics of the fission yeasts.</title>
        <authorList>
            <person name="Rhind N."/>
            <person name="Chen Z."/>
            <person name="Yassour M."/>
            <person name="Thompson D.A."/>
            <person name="Haas B.J."/>
            <person name="Habib N."/>
            <person name="Wapinski I."/>
            <person name="Roy S."/>
            <person name="Lin M.F."/>
            <person name="Heiman D.I."/>
            <person name="Young S.K."/>
            <person name="Furuya K."/>
            <person name="Guo Y."/>
            <person name="Pidoux A."/>
            <person name="Chen H.M."/>
            <person name="Robbertse B."/>
            <person name="Goldberg J.M."/>
            <person name="Aoki K."/>
            <person name="Bayne E.H."/>
            <person name="Berlin A.M."/>
            <person name="Desjardins C.A."/>
            <person name="Dobbs E."/>
            <person name="Dukaj L."/>
            <person name="Fan L."/>
            <person name="FitzGerald M.G."/>
            <person name="French C."/>
            <person name="Gujja S."/>
            <person name="Hansen K."/>
            <person name="Keifenheim D."/>
            <person name="Levin J.Z."/>
            <person name="Mosher R.A."/>
            <person name="Mueller C.A."/>
            <person name="Pfiffner J."/>
            <person name="Priest M."/>
            <person name="Russ C."/>
            <person name="Smialowska A."/>
            <person name="Swoboda P."/>
            <person name="Sykes S.M."/>
            <person name="Vaughn M."/>
            <person name="Vengrova S."/>
            <person name="Yoder R."/>
            <person name="Zeng Q."/>
            <person name="Allshire R."/>
            <person name="Baulcombe D."/>
            <person name="Birren B.W."/>
            <person name="Brown W."/>
            <person name="Ekwall K."/>
            <person name="Kellis M."/>
            <person name="Leatherwood J."/>
            <person name="Levin H."/>
            <person name="Margalit H."/>
            <person name="Martienssen R."/>
            <person name="Nieduszynski C.A."/>
            <person name="Spatafora J.W."/>
            <person name="Friedman N."/>
            <person name="Dalgaard J.Z."/>
            <person name="Baumann P."/>
            <person name="Niki H."/>
            <person name="Regev A."/>
            <person name="Nusbaum C."/>
        </authorList>
    </citation>
    <scope>NUCLEOTIDE SEQUENCE [LARGE SCALE GENOMIC DNA]</scope>
    <source>
        <strain evidence="12">yFS286</strain>
    </source>
</reference>
<evidence type="ECO:0000313" key="12">
    <source>
        <dbReference type="Proteomes" id="UP000016088"/>
    </source>
</evidence>
<proteinExistence type="inferred from homology"/>
<evidence type="ECO:0000256" key="2">
    <source>
        <dbReference type="ARBA" id="ARBA00022484"/>
    </source>
</evidence>
<dbReference type="GO" id="GO:0031380">
    <property type="term" value="C:nuclear RNA-directed RNA polymerase complex"/>
    <property type="evidence" value="ECO:0007669"/>
    <property type="project" value="EnsemblFungi"/>
</dbReference>
<evidence type="ECO:0000256" key="6">
    <source>
        <dbReference type="ARBA" id="ARBA00023158"/>
    </source>
</evidence>
<keyword evidence="2 8" id="KW-0696">RNA-directed RNA polymerase</keyword>
<dbReference type="GeneID" id="25031251"/>
<sequence length="1204" mass="138353">MDPTLYDFIGAEIKTFHREAPWERLKVPYKQLYNLATSKVPTNSSSSLEGIHRDHSNAWRFWDSLTLTVFKIPSEWMKEDSNKLYNLWKPLHKYGDISYMRFLEPSENGPTTTAVVRFFPIPRVPFWQPFNEIQIDRMVFKVRVDPYMQNPLTRQSSFSTVGSRYNRFVQLPLFSMTIGQSYLDKLVPLFGHESGTKLHDILLLVDFKNKRFILTFKRIVENVVDEYRLDFYFRNIVDDIGIDTENSRVSLSFKYRLPPVLFRKDVLGSETKLRKVWSSSNLWRRQVDVVPSSNSTLPSESPVQLLSYANAPLGRSNMAVFSYDIRNKQSEEANAIFLGELEKFRLKSRMCKISVYSIDDYFARCALLYSNTNISHIVLYLLEQCLSQHALSEVDLPVLLDGLSTLKEEQAIAFLKNALASEKPLHKPTRETFSKKLTFFDPYSTSSMHIKKIVLTPTTIRIMDDSIELGNRVLRKHIKFADRFMRVQIADELTKIKLHSDNSNCEAVFARVYQLLNKGVKIGNRVYEFLAFGNSQLREHGAFFFASTPEQNVEKIREDMGDFSEISSVSKYAARMGQCFSTTKVIKHFPVEIAPRNDITRNNNCFTDGIGMASFSVLRCLSVQIDNDDLLPSAFQFRMGGFKGVLGLAPPTKLEYHQGNLVFPRPSQDKFKSPHEDLEVIKISRFSNARLNMQLITLLQGLGVETDVFLNMAKHQLSELNSAMTNKQKCILMLRDNVDENRSSLTMADLIQAGYLERNDIFTRNLLNLYYEWVLKSMKEKQRINVSNGAYLLGVADETGSLKGHCDDALLSIPEIFVQVTNNHPEAEAFSNKRTRTTIIKGLCIVARNPSLHPGDIRICRAVNCSNLGHLKNVVVFPTTGDRSVPGMCSGGDLDGDEYTVIWEPSLIPKRVNYPPLLEATPKRAAKFLKTKPTIDSVKEFFIYYMKNDNLGVISNAWKAWAHDLHNNPDGIYGNVCLQLAALHSQAVDFPKSGVACSMPRELRPKQYPDFMQKQQSRTFKSETAVGRIYQYTVKFHKKNEANWKFDPNVEMVYDDRMKLPKYKSDYRQIATEVKGRYDFDMRALMNRYDIGSEHEVYTAFILFNDEMKTSVNEFAVREEIMLLYDNIKKCYKKEYFEKCGLPDNSNDQDIRDRIDSAVAAAYDVTYDQRSHSIQCGKEFPLISFPYIFVNVLCRIAHLAAVSN</sequence>
<dbReference type="eggNOG" id="KOG0988">
    <property type="taxonomic scope" value="Eukaryota"/>
</dbReference>
<accession>S9Q0F6</accession>
<dbReference type="GO" id="GO:0003723">
    <property type="term" value="F:RNA binding"/>
    <property type="evidence" value="ECO:0007669"/>
    <property type="project" value="UniProtKB-KW"/>
</dbReference>
<dbReference type="GO" id="GO:0033562">
    <property type="term" value="P:co-transcriptional gene silencing by RNA interference machinery"/>
    <property type="evidence" value="ECO:0007669"/>
    <property type="project" value="EnsemblFungi"/>
</dbReference>
<keyword evidence="12" id="KW-1185">Reference proteome</keyword>
<dbReference type="RefSeq" id="XP_013016221.1">
    <property type="nucleotide sequence ID" value="XM_013160767.1"/>
</dbReference>
<organism evidence="11 12">
    <name type="scientific">Schizosaccharomyces octosporus (strain yFS286)</name>
    <name type="common">Fission yeast</name>
    <name type="synonym">Octosporomyces octosporus</name>
    <dbReference type="NCBI Taxonomy" id="483514"/>
    <lineage>
        <taxon>Eukaryota</taxon>
        <taxon>Fungi</taxon>
        <taxon>Dikarya</taxon>
        <taxon>Ascomycota</taxon>
        <taxon>Taphrinomycotina</taxon>
        <taxon>Schizosaccharomycetes</taxon>
        <taxon>Schizosaccharomycetales</taxon>
        <taxon>Schizosaccharomycetaceae</taxon>
        <taxon>Schizosaccharomyces</taxon>
    </lineage>
</organism>
<dbReference type="GO" id="GO:0070317">
    <property type="term" value="P:negative regulation of G0 to G1 transition"/>
    <property type="evidence" value="ECO:0007669"/>
    <property type="project" value="EnsemblFungi"/>
</dbReference>
<dbReference type="InterPro" id="IPR058752">
    <property type="entry name" value="RDRP_C_head"/>
</dbReference>
<evidence type="ECO:0000256" key="5">
    <source>
        <dbReference type="ARBA" id="ARBA00022884"/>
    </source>
</evidence>
<name>S9Q0F6_SCHOY</name>
<dbReference type="GO" id="GO:0140720">
    <property type="term" value="C:subtelomeric heterochromatin"/>
    <property type="evidence" value="ECO:0007669"/>
    <property type="project" value="EnsemblFungi"/>
</dbReference>
<dbReference type="InterPro" id="IPR057596">
    <property type="entry name" value="RDRP_core"/>
</dbReference>
<evidence type="ECO:0000256" key="4">
    <source>
        <dbReference type="ARBA" id="ARBA00022695"/>
    </source>
</evidence>
<keyword evidence="5 8" id="KW-0694">RNA-binding</keyword>
<keyword evidence="4 8" id="KW-0548">Nucleotidyltransferase</keyword>
<feature type="domain" description="RDRP C-terminal head" evidence="10">
    <location>
        <begin position="1054"/>
        <end position="1198"/>
    </location>
</feature>